<feature type="compositionally biased region" description="Polar residues" evidence="10">
    <location>
        <begin position="151"/>
        <end position="163"/>
    </location>
</feature>
<evidence type="ECO:0000256" key="6">
    <source>
        <dbReference type="ARBA" id="ARBA00022895"/>
    </source>
</evidence>
<proteinExistence type="inferred from homology"/>
<evidence type="ECO:0000256" key="10">
    <source>
        <dbReference type="SAM" id="MobiDB-lite"/>
    </source>
</evidence>
<dbReference type="EMBL" id="CP055900">
    <property type="protein sequence ID" value="QKX57925.1"/>
    <property type="molecule type" value="Genomic_DNA"/>
</dbReference>
<feature type="compositionally biased region" description="Acidic residues" evidence="10">
    <location>
        <begin position="230"/>
        <end position="240"/>
    </location>
</feature>
<dbReference type="GO" id="GO:0016233">
    <property type="term" value="P:telomere capping"/>
    <property type="evidence" value="ECO:0007669"/>
    <property type="project" value="TreeGrafter"/>
</dbReference>
<dbReference type="CDD" id="cd04497">
    <property type="entry name" value="hPOT1_OB1_like"/>
    <property type="match status" value="1"/>
</dbReference>
<dbReference type="KEGG" id="trg:TRUGW13939_05045"/>
<dbReference type="InterPro" id="IPR012340">
    <property type="entry name" value="NA-bd_OB-fold"/>
</dbReference>
<dbReference type="Pfam" id="PF02765">
    <property type="entry name" value="POT1"/>
    <property type="match status" value="1"/>
</dbReference>
<protein>
    <recommendedName>
        <fullName evidence="4">Protection of telomeres protein 1</fullName>
    </recommendedName>
</protein>
<evidence type="ECO:0000256" key="4">
    <source>
        <dbReference type="ARBA" id="ARBA00015253"/>
    </source>
</evidence>
<evidence type="ECO:0000256" key="1">
    <source>
        <dbReference type="ARBA" id="ARBA00004123"/>
    </source>
</evidence>
<evidence type="ECO:0000256" key="5">
    <source>
        <dbReference type="ARBA" id="ARBA00022454"/>
    </source>
</evidence>
<evidence type="ECO:0000313" key="13">
    <source>
        <dbReference type="Proteomes" id="UP000509510"/>
    </source>
</evidence>
<dbReference type="Pfam" id="PF16686">
    <property type="entry name" value="POT1PC"/>
    <property type="match status" value="1"/>
</dbReference>
<keyword evidence="5" id="KW-0158">Chromosome</keyword>
<evidence type="ECO:0000313" key="12">
    <source>
        <dbReference type="EMBL" id="QKX57925.1"/>
    </source>
</evidence>
<dbReference type="GO" id="GO:0098505">
    <property type="term" value="F:G-rich strand telomeric DNA binding"/>
    <property type="evidence" value="ECO:0007669"/>
    <property type="project" value="TreeGrafter"/>
</dbReference>
<feature type="coiled-coil region" evidence="9">
    <location>
        <begin position="368"/>
        <end position="396"/>
    </location>
</feature>
<feature type="region of interest" description="Disordered" evidence="10">
    <location>
        <begin position="227"/>
        <end position="248"/>
    </location>
</feature>
<evidence type="ECO:0000256" key="9">
    <source>
        <dbReference type="SAM" id="Coils"/>
    </source>
</evidence>
<comment type="subcellular location">
    <subcellularLocation>
        <location evidence="2">Chromosome</location>
        <location evidence="2">Telomere</location>
    </subcellularLocation>
    <subcellularLocation>
        <location evidence="1">Nucleus</location>
    </subcellularLocation>
</comment>
<evidence type="ECO:0000259" key="11">
    <source>
        <dbReference type="SMART" id="SM00976"/>
    </source>
</evidence>
<gene>
    <name evidence="12" type="ORF">TRUGW13939_05045</name>
</gene>
<dbReference type="SMART" id="SM00976">
    <property type="entry name" value="Telo_bind"/>
    <property type="match status" value="1"/>
</dbReference>
<dbReference type="GeneID" id="55992543"/>
<keyword evidence="8" id="KW-0539">Nucleus</keyword>
<dbReference type="GO" id="GO:0000783">
    <property type="term" value="C:nuclear telomere cap complex"/>
    <property type="evidence" value="ECO:0007669"/>
    <property type="project" value="TreeGrafter"/>
</dbReference>
<accession>A0A7H8QWN5</accession>
<keyword evidence="6" id="KW-0779">Telomere</keyword>
<reference evidence="13" key="1">
    <citation type="submission" date="2020-06" db="EMBL/GenBank/DDBJ databases">
        <title>A chromosome-scale genome assembly of Talaromyces rugulosus W13939.</title>
        <authorList>
            <person name="Wang B."/>
            <person name="Guo L."/>
            <person name="Ye K."/>
            <person name="Wang L."/>
        </authorList>
    </citation>
    <scope>NUCLEOTIDE SEQUENCE [LARGE SCALE GENOMIC DNA]</scope>
    <source>
        <strain evidence="13">W13939</strain>
    </source>
</reference>
<dbReference type="InterPro" id="IPR028389">
    <property type="entry name" value="POT1"/>
</dbReference>
<dbReference type="OrthoDB" id="2186770at2759"/>
<organism evidence="12 13">
    <name type="scientific">Talaromyces rugulosus</name>
    <name type="common">Penicillium rugulosum</name>
    <dbReference type="NCBI Taxonomy" id="121627"/>
    <lineage>
        <taxon>Eukaryota</taxon>
        <taxon>Fungi</taxon>
        <taxon>Dikarya</taxon>
        <taxon>Ascomycota</taxon>
        <taxon>Pezizomycotina</taxon>
        <taxon>Eurotiomycetes</taxon>
        <taxon>Eurotiomycetidae</taxon>
        <taxon>Eurotiales</taxon>
        <taxon>Trichocomaceae</taxon>
        <taxon>Talaromyces</taxon>
        <taxon>Talaromyces sect. Islandici</taxon>
    </lineage>
</organism>
<dbReference type="InterPro" id="IPR032042">
    <property type="entry name" value="POT1PC"/>
</dbReference>
<dbReference type="InterPro" id="IPR011564">
    <property type="entry name" value="Telomer_end-bd_POT1/Cdc13"/>
</dbReference>
<dbReference type="Gene3D" id="2.40.50.140">
    <property type="entry name" value="Nucleic acid-binding proteins"/>
    <property type="match status" value="2"/>
</dbReference>
<dbReference type="AlphaFoldDB" id="A0A7H8QWN5"/>
<evidence type="ECO:0000256" key="8">
    <source>
        <dbReference type="ARBA" id="ARBA00023242"/>
    </source>
</evidence>
<sequence>MPPSIPPRFSGVSKAQDSQGHHNVIGVVVDCLPKAKSGGTSYSVTFTIKDSDYGPGNHTWEGLKIKYFNDDEHRLPDVKVNDVILLRQLRVRPHHGSLFGVVSNKDHVSWAVFRQPESSESLTMPAYSPGARALSREEDAYAKSLLNSAVHTESQVPPSQTKGQAVGLSAEVKPQSTKNRDRFSLIKAVAPKKFADLIVHVVKTWYDDNTVNLYVTDYTVNKALFNYDDDKSDNEDEDEGEGRTGDRFGYLGTSTRVNRIWRGPHGRMTLQVTLWQPHSAYAKDNVQEDSYVALNNVHIKSETQTGRTEGVIHTDRMYPDKVGIRLLDDEDDDPRFLELKQRKREYWRQNKLKRGQIAEELGEEGGPKKITKKRRKELLRQKKQQQQKQQAAQKREEGQPEIAAILRADKANPHIQAKNPAKVCRTLLDILANSSHVASLPGGIEYRLPFQNVNYRTTVRVVDFFPPDISDFAVSYNPDYETSEDDEDDVSSTRRVRWEWRFCLLVEDAKIAPGQSRNRVKLFVSGAEAVFLLKLDAVEYDWP</sequence>
<dbReference type="Proteomes" id="UP000509510">
    <property type="component" value="Chromosome III"/>
</dbReference>
<evidence type="ECO:0000256" key="7">
    <source>
        <dbReference type="ARBA" id="ARBA00023125"/>
    </source>
</evidence>
<dbReference type="RefSeq" id="XP_035344103.1">
    <property type="nucleotide sequence ID" value="XM_035488210.1"/>
</dbReference>
<feature type="region of interest" description="Disordered" evidence="10">
    <location>
        <begin position="151"/>
        <end position="173"/>
    </location>
</feature>
<dbReference type="SUPFAM" id="SSF50249">
    <property type="entry name" value="Nucleic acid-binding proteins"/>
    <property type="match status" value="2"/>
</dbReference>
<keyword evidence="13" id="KW-1185">Reference proteome</keyword>
<keyword evidence="7" id="KW-0238">DNA-binding</keyword>
<dbReference type="PANTHER" id="PTHR14513">
    <property type="entry name" value="PROTECTION OF TELOMERES 1"/>
    <property type="match status" value="1"/>
</dbReference>
<dbReference type="FunFam" id="2.40.50.140:FF:000303">
    <property type="entry name" value="Protection of telomeres protein 1"/>
    <property type="match status" value="1"/>
</dbReference>
<name>A0A7H8QWN5_TALRU</name>
<evidence type="ECO:0000256" key="2">
    <source>
        <dbReference type="ARBA" id="ARBA00004574"/>
    </source>
</evidence>
<keyword evidence="9" id="KW-0175">Coiled coil</keyword>
<feature type="domain" description="Telomeric single stranded DNA binding POT1/Cdc13" evidence="11">
    <location>
        <begin position="9"/>
        <end position="150"/>
    </location>
</feature>
<evidence type="ECO:0000256" key="3">
    <source>
        <dbReference type="ARBA" id="ARBA00008442"/>
    </source>
</evidence>
<dbReference type="GO" id="GO:0032210">
    <property type="term" value="P:regulation of telomere maintenance via telomerase"/>
    <property type="evidence" value="ECO:0007669"/>
    <property type="project" value="TreeGrafter"/>
</dbReference>
<dbReference type="PANTHER" id="PTHR14513:SF0">
    <property type="entry name" value="PROTECTION OF TELOMERES PROTEIN 1"/>
    <property type="match status" value="1"/>
</dbReference>
<comment type="similarity">
    <text evidence="3">Belongs to the telombin family.</text>
</comment>
<dbReference type="GO" id="GO:0010521">
    <property type="term" value="F:telomerase inhibitor activity"/>
    <property type="evidence" value="ECO:0007669"/>
    <property type="project" value="TreeGrafter"/>
</dbReference>